<feature type="binding site" evidence="8">
    <location>
        <position position="98"/>
    </location>
    <ligand>
        <name>Zn(2+)</name>
        <dbReference type="ChEBI" id="CHEBI:29105"/>
    </ligand>
</feature>
<evidence type="ECO:0000256" key="4">
    <source>
        <dbReference type="ARBA" id="ARBA00022728"/>
    </source>
</evidence>
<dbReference type="EMBL" id="CAJOBF010001436">
    <property type="protein sequence ID" value="CAF3950610.1"/>
    <property type="molecule type" value="Genomic_DNA"/>
</dbReference>
<dbReference type="Pfam" id="PF04502">
    <property type="entry name" value="Saf4_Yju2"/>
    <property type="match status" value="1"/>
</dbReference>
<keyword evidence="5 8" id="KW-0862">Zinc</keyword>
<dbReference type="Proteomes" id="UP000663842">
    <property type="component" value="Unassembled WGS sequence"/>
</dbReference>
<feature type="region of interest" description="Disordered" evidence="10">
    <location>
        <begin position="281"/>
        <end position="347"/>
    </location>
</feature>
<evidence type="ECO:0000313" key="11">
    <source>
        <dbReference type="EMBL" id="CAF3950610.1"/>
    </source>
</evidence>
<protein>
    <recommendedName>
        <fullName evidence="8">Splicing factor YJU2</fullName>
    </recommendedName>
</protein>
<feature type="binding site" evidence="8">
    <location>
        <position position="135"/>
    </location>
    <ligand>
        <name>Zn(2+)</name>
        <dbReference type="ChEBI" id="CHEBI:29105"/>
    </ligand>
</feature>
<accession>A0A819KU73</accession>
<keyword evidence="6" id="KW-0508">mRNA splicing</keyword>
<gene>
    <name evidence="11" type="ORF">UXM345_LOCUS13313</name>
</gene>
<evidence type="ECO:0000256" key="5">
    <source>
        <dbReference type="ARBA" id="ARBA00022833"/>
    </source>
</evidence>
<comment type="subunit">
    <text evidence="8">Component of the spliceosome. Present in the activated B complex, the catalytically activated B* complex which catalyzes the branching, the catalytic step 1 C complex catalyzing the exon ligation, and the postcatalytic P complex containing the ligated exons (mRNA) and the excised lariat intron.</text>
</comment>
<evidence type="ECO:0000256" key="10">
    <source>
        <dbReference type="SAM" id="MobiDB-lite"/>
    </source>
</evidence>
<evidence type="ECO:0000256" key="6">
    <source>
        <dbReference type="ARBA" id="ARBA00023187"/>
    </source>
</evidence>
<keyword evidence="3 8" id="KW-0479">Metal-binding</keyword>
<dbReference type="InterPro" id="IPR007590">
    <property type="entry name" value="Saf4/Yju2"/>
</dbReference>
<evidence type="ECO:0000256" key="8">
    <source>
        <dbReference type="HAMAP-Rule" id="MF_03226"/>
    </source>
</evidence>
<keyword evidence="2" id="KW-0507">mRNA processing</keyword>
<feature type="binding site" evidence="8">
    <location>
        <position position="101"/>
    </location>
    <ligand>
        <name>Zn(2+)</name>
        <dbReference type="ChEBI" id="CHEBI:29105"/>
    </ligand>
</feature>
<comment type="caution">
    <text evidence="11">The sequence shown here is derived from an EMBL/GenBank/DDBJ whole genome shotgun (WGS) entry which is preliminary data.</text>
</comment>
<sequence length="347" mass="39671">MYTITDRRDDRSVGLCAGTDLLDLLLSAIDSDDQTVYSTGLNPQSVVICDFNNNTRSQVEKSDKYYPPDFDPSKLPRAKRSKNRQFTIRLMAPCNMRCKTCGEYIYKGKKFNARKEDVMGDSYLGIQIYRFYIKCTKCLREITFKTDPANGDYELEHGAMRNFESVRLAEKQAKEEAAKVLEEEALNPMKLLENRTRDSRQEMAAIEALEDIKELNARHADIKIEQMLTQKREQEKQYELLKKQLDEEEDEAEIKRVFGKLIVKTDPDEDMEGEEIIEKTEEVPLAQSTTKPKTTISFTQPFNAKKQSSKNALGMIIKKKSTTTEPISKPSAGLSSLLACYDDDDSS</sequence>
<organism evidence="11 12">
    <name type="scientific">Rotaria magnacalcarata</name>
    <dbReference type="NCBI Taxonomy" id="392030"/>
    <lineage>
        <taxon>Eukaryota</taxon>
        <taxon>Metazoa</taxon>
        <taxon>Spiralia</taxon>
        <taxon>Gnathifera</taxon>
        <taxon>Rotifera</taxon>
        <taxon>Eurotatoria</taxon>
        <taxon>Bdelloidea</taxon>
        <taxon>Philodinida</taxon>
        <taxon>Philodinidae</taxon>
        <taxon>Rotaria</taxon>
    </lineage>
</organism>
<feature type="binding site" evidence="8">
    <location>
        <position position="138"/>
    </location>
    <ligand>
        <name>Zn(2+)</name>
        <dbReference type="ChEBI" id="CHEBI:29105"/>
    </ligand>
</feature>
<comment type="function">
    <text evidence="8">Part of the spliceosome which catalyzes two sequential transesterification reactions, first the excision of the non-coding intron from pre-mRNA and then the ligation of the coding exons to form the mature mRNA. Plays a role in stabilizing the structure of the spliceosome catalytic core and docking of the branch helix into the active site, producing 5'-exon and lariat intron-3'-intermediates.</text>
</comment>
<evidence type="ECO:0000256" key="7">
    <source>
        <dbReference type="ARBA" id="ARBA00023242"/>
    </source>
</evidence>
<dbReference type="GO" id="GO:0046872">
    <property type="term" value="F:metal ion binding"/>
    <property type="evidence" value="ECO:0007669"/>
    <property type="project" value="UniProtKB-KW"/>
</dbReference>
<reference evidence="11" key="1">
    <citation type="submission" date="2021-02" db="EMBL/GenBank/DDBJ databases">
        <authorList>
            <person name="Nowell W R."/>
        </authorList>
    </citation>
    <scope>NUCLEOTIDE SEQUENCE</scope>
</reference>
<dbReference type="HAMAP" id="MF_03226">
    <property type="entry name" value="YJU2"/>
    <property type="match status" value="1"/>
</dbReference>
<feature type="compositionally biased region" description="Polar residues" evidence="10">
    <location>
        <begin position="286"/>
        <end position="311"/>
    </location>
</feature>
<evidence type="ECO:0000256" key="1">
    <source>
        <dbReference type="ARBA" id="ARBA00004123"/>
    </source>
</evidence>
<evidence type="ECO:0000256" key="9">
    <source>
        <dbReference type="SAM" id="Coils"/>
    </source>
</evidence>
<dbReference type="GO" id="GO:0071006">
    <property type="term" value="C:U2-type catalytic step 1 spliceosome"/>
    <property type="evidence" value="ECO:0007669"/>
    <property type="project" value="UniProtKB-UniRule"/>
</dbReference>
<keyword evidence="9" id="KW-0175">Coiled coil</keyword>
<feature type="coiled-coil region" evidence="9">
    <location>
        <begin position="189"/>
        <end position="255"/>
    </location>
</feature>
<comment type="similarity">
    <text evidence="8">Belongs to the CWC16 family. YJU2 subfamily.</text>
</comment>
<dbReference type="PANTHER" id="PTHR12111">
    <property type="entry name" value="SPLICING FACTOR YJU2"/>
    <property type="match status" value="1"/>
</dbReference>
<proteinExistence type="inferred from homology"/>
<dbReference type="GO" id="GO:0000349">
    <property type="term" value="P:generation of catalytic spliceosome for first transesterification step"/>
    <property type="evidence" value="ECO:0007669"/>
    <property type="project" value="UniProtKB-UniRule"/>
</dbReference>
<dbReference type="InterPro" id="IPR043701">
    <property type="entry name" value="Yju2"/>
</dbReference>
<dbReference type="PANTHER" id="PTHR12111:SF1">
    <property type="entry name" value="SPLICING FACTOR YJU2"/>
    <property type="match status" value="1"/>
</dbReference>
<name>A0A819KU73_9BILA</name>
<evidence type="ECO:0000256" key="2">
    <source>
        <dbReference type="ARBA" id="ARBA00022664"/>
    </source>
</evidence>
<dbReference type="AlphaFoldDB" id="A0A819KU73"/>
<evidence type="ECO:0000313" key="12">
    <source>
        <dbReference type="Proteomes" id="UP000663842"/>
    </source>
</evidence>
<keyword evidence="7 8" id="KW-0539">Nucleus</keyword>
<evidence type="ECO:0000256" key="3">
    <source>
        <dbReference type="ARBA" id="ARBA00022723"/>
    </source>
</evidence>
<comment type="subcellular location">
    <subcellularLocation>
        <location evidence="1 8">Nucleus</location>
    </subcellularLocation>
</comment>
<keyword evidence="4 8" id="KW-0747">Spliceosome</keyword>